<dbReference type="InterPro" id="IPR011663">
    <property type="entry name" value="UTRA"/>
</dbReference>
<dbReference type="SMART" id="SM00345">
    <property type="entry name" value="HTH_GNTR"/>
    <property type="match status" value="1"/>
</dbReference>
<dbReference type="Pfam" id="PF07702">
    <property type="entry name" value="UTRA"/>
    <property type="match status" value="1"/>
</dbReference>
<dbReference type="Gene3D" id="1.10.10.10">
    <property type="entry name" value="Winged helix-like DNA-binding domain superfamily/Winged helix DNA-binding domain"/>
    <property type="match status" value="1"/>
</dbReference>
<reference evidence="7 8" key="1">
    <citation type="submission" date="2018-07" db="EMBL/GenBank/DDBJ databases">
        <title>Genomic Encyclopedia of Type Strains, Phase IV (KMG-IV): sequencing the most valuable type-strain genomes for metagenomic binning, comparative biology and taxonomic classification.</title>
        <authorList>
            <person name="Goeker M."/>
        </authorList>
    </citation>
    <scope>NUCLEOTIDE SEQUENCE [LARGE SCALE GENOMIC DNA]</scope>
    <source>
        <strain evidence="7 8">DSM 14364</strain>
    </source>
</reference>
<dbReference type="RefSeq" id="WP_245571581.1">
    <property type="nucleotide sequence ID" value="NZ_QQBB01000002.1"/>
</dbReference>
<dbReference type="SUPFAM" id="SSF46785">
    <property type="entry name" value="Winged helix' DNA-binding domain"/>
    <property type="match status" value="1"/>
</dbReference>
<dbReference type="SMART" id="SM00866">
    <property type="entry name" value="UTRA"/>
    <property type="match status" value="1"/>
</dbReference>
<proteinExistence type="predicted"/>
<dbReference type="EMBL" id="QQBB01000002">
    <property type="protein sequence ID" value="RDI61265.1"/>
    <property type="molecule type" value="Genomic_DNA"/>
</dbReference>
<dbReference type="GO" id="GO:0006547">
    <property type="term" value="P:L-histidine metabolic process"/>
    <property type="evidence" value="ECO:0007669"/>
    <property type="project" value="UniProtKB-UniRule"/>
</dbReference>
<evidence type="ECO:0000256" key="5">
    <source>
        <dbReference type="SAM" id="MobiDB-lite"/>
    </source>
</evidence>
<dbReference type="PANTHER" id="PTHR44846">
    <property type="entry name" value="MANNOSYL-D-GLYCERATE TRANSPORT/METABOLISM SYSTEM REPRESSOR MNGR-RELATED"/>
    <property type="match status" value="1"/>
</dbReference>
<organism evidence="7 8">
    <name type="scientific">Microvirga subterranea</name>
    <dbReference type="NCBI Taxonomy" id="186651"/>
    <lineage>
        <taxon>Bacteria</taxon>
        <taxon>Pseudomonadati</taxon>
        <taxon>Pseudomonadota</taxon>
        <taxon>Alphaproteobacteria</taxon>
        <taxon>Hyphomicrobiales</taxon>
        <taxon>Methylobacteriaceae</taxon>
        <taxon>Microvirga</taxon>
    </lineage>
</organism>
<dbReference type="InterPro" id="IPR050679">
    <property type="entry name" value="Bact_HTH_transcr_reg"/>
</dbReference>
<dbReference type="GO" id="GO:0003700">
    <property type="term" value="F:DNA-binding transcription factor activity"/>
    <property type="evidence" value="ECO:0007669"/>
    <property type="project" value="UniProtKB-UniRule"/>
</dbReference>
<evidence type="ECO:0000256" key="3">
    <source>
        <dbReference type="ARBA" id="ARBA00023163"/>
    </source>
</evidence>
<accession>A0A370HSG7</accession>
<dbReference type="InterPro" id="IPR036390">
    <property type="entry name" value="WH_DNA-bd_sf"/>
</dbReference>
<dbReference type="GO" id="GO:0003677">
    <property type="term" value="F:DNA binding"/>
    <property type="evidence" value="ECO:0007669"/>
    <property type="project" value="UniProtKB-UniRule"/>
</dbReference>
<comment type="caution">
    <text evidence="7">The sequence shown here is derived from an EMBL/GenBank/DDBJ whole genome shotgun (WGS) entry which is preliminary data.</text>
</comment>
<dbReference type="InterPro" id="IPR010248">
    <property type="entry name" value="His_ut_repres"/>
</dbReference>
<name>A0A370HSG7_9HYPH</name>
<dbReference type="PANTHER" id="PTHR44846:SF16">
    <property type="entry name" value="TRANSCRIPTIONAL REGULATOR PHNF-RELATED"/>
    <property type="match status" value="1"/>
</dbReference>
<dbReference type="InterPro" id="IPR028978">
    <property type="entry name" value="Chorismate_lyase_/UTRA_dom_sf"/>
</dbReference>
<keyword evidence="8" id="KW-1185">Reference proteome</keyword>
<dbReference type="NCBIfam" id="TIGR02018">
    <property type="entry name" value="his_ut_repres"/>
    <property type="match status" value="1"/>
</dbReference>
<evidence type="ECO:0000256" key="1">
    <source>
        <dbReference type="ARBA" id="ARBA00023015"/>
    </source>
</evidence>
<dbReference type="InterPro" id="IPR000524">
    <property type="entry name" value="Tscrpt_reg_HTH_GntR"/>
</dbReference>
<dbReference type="GO" id="GO:0045892">
    <property type="term" value="P:negative regulation of DNA-templated transcription"/>
    <property type="evidence" value="ECO:0007669"/>
    <property type="project" value="UniProtKB-UniRule"/>
</dbReference>
<evidence type="ECO:0000256" key="4">
    <source>
        <dbReference type="NCBIfam" id="TIGR02018"/>
    </source>
</evidence>
<feature type="domain" description="HTH gntR-type" evidence="6">
    <location>
        <begin position="1"/>
        <end position="69"/>
    </location>
</feature>
<dbReference type="InterPro" id="IPR036388">
    <property type="entry name" value="WH-like_DNA-bd_sf"/>
</dbReference>
<keyword evidence="3" id="KW-0804">Transcription</keyword>
<evidence type="ECO:0000313" key="7">
    <source>
        <dbReference type="EMBL" id="RDI61265.1"/>
    </source>
</evidence>
<dbReference type="PRINTS" id="PR00035">
    <property type="entry name" value="HTHGNTR"/>
</dbReference>
<evidence type="ECO:0000259" key="6">
    <source>
        <dbReference type="PROSITE" id="PS50949"/>
    </source>
</evidence>
<feature type="region of interest" description="Disordered" evidence="5">
    <location>
        <begin position="222"/>
        <end position="272"/>
    </location>
</feature>
<keyword evidence="2" id="KW-0238">DNA-binding</keyword>
<dbReference type="CDD" id="cd07377">
    <property type="entry name" value="WHTH_GntR"/>
    <property type="match status" value="1"/>
</dbReference>
<dbReference type="FunFam" id="1.10.10.10:FF:000079">
    <property type="entry name" value="GntR family transcriptional regulator"/>
    <property type="match status" value="1"/>
</dbReference>
<dbReference type="PROSITE" id="PS50949">
    <property type="entry name" value="HTH_GNTR"/>
    <property type="match status" value="1"/>
</dbReference>
<sequence>MHLHQKIRNDIEGRIMSGEWAPGHRLPFEHELMAEYGCSRMTVNKVLSALAAQGLITRRRRAGSVVAAPRADEAVLEIRDFAMEAKRSKKTYHHQTLRRAIEAVDAATAGRTGLAVGAKVLCIDTLHLIDGRPEAYEERIINLASVPDVRRETFEDLPPGTWLLNRVPWTDAEHVIGAVSADAKLHRRLQVATGTACLVLERRTWQAGSFITEARITYPGDRHRLVGRFSPTGRGQGGQSPSGSGGNRKEGHQSGRGEGVGPEAPEARGAER</sequence>
<keyword evidence="1" id="KW-0805">Transcription regulation</keyword>
<evidence type="ECO:0000256" key="2">
    <source>
        <dbReference type="ARBA" id="ARBA00023125"/>
    </source>
</evidence>
<protein>
    <recommendedName>
        <fullName evidence="4">Histidine utilization repressor</fullName>
    </recommendedName>
</protein>
<dbReference type="Proteomes" id="UP000254925">
    <property type="component" value="Unassembled WGS sequence"/>
</dbReference>
<gene>
    <name evidence="7" type="ORF">DES45_102660</name>
</gene>
<dbReference type="AlphaFoldDB" id="A0A370HSG7"/>
<dbReference type="Pfam" id="PF00392">
    <property type="entry name" value="GntR"/>
    <property type="match status" value="1"/>
</dbReference>
<feature type="compositionally biased region" description="Gly residues" evidence="5">
    <location>
        <begin position="234"/>
        <end position="246"/>
    </location>
</feature>
<evidence type="ECO:0000313" key="8">
    <source>
        <dbReference type="Proteomes" id="UP000254925"/>
    </source>
</evidence>
<dbReference type="SUPFAM" id="SSF64288">
    <property type="entry name" value="Chorismate lyase-like"/>
    <property type="match status" value="1"/>
</dbReference>
<dbReference type="Gene3D" id="3.40.1410.10">
    <property type="entry name" value="Chorismate lyase-like"/>
    <property type="match status" value="1"/>
</dbReference>